<dbReference type="Pfam" id="PF00447">
    <property type="entry name" value="HSF_DNA-bind"/>
    <property type="match status" value="1"/>
</dbReference>
<keyword evidence="2" id="KW-0238">DNA-binding</keyword>
<dbReference type="Gene3D" id="1.10.10.10">
    <property type="entry name" value="Winged helix-like DNA-binding domain superfamily/Winged helix DNA-binding domain"/>
    <property type="match status" value="1"/>
</dbReference>
<dbReference type="PANTHER" id="PTHR10015:SF206">
    <property type="entry name" value="HSF-TYPE DNA-BINDING DOMAIN-CONTAINING PROTEIN"/>
    <property type="match status" value="1"/>
</dbReference>
<evidence type="ECO:0000259" key="6">
    <source>
        <dbReference type="SMART" id="SM00415"/>
    </source>
</evidence>
<feature type="domain" description="HSF-type DNA-binding" evidence="6">
    <location>
        <begin position="74"/>
        <end position="171"/>
    </location>
</feature>
<feature type="region of interest" description="Disordered" evidence="5">
    <location>
        <begin position="45"/>
        <end position="69"/>
    </location>
</feature>
<accession>A0ABD3P150</accession>
<comment type="subcellular location">
    <subcellularLocation>
        <location evidence="1">Nucleus</location>
    </subcellularLocation>
</comment>
<name>A0ABD3P150_9STRA</name>
<dbReference type="GO" id="GO:0003677">
    <property type="term" value="F:DNA binding"/>
    <property type="evidence" value="ECO:0007669"/>
    <property type="project" value="UniProtKB-KW"/>
</dbReference>
<evidence type="ECO:0000256" key="3">
    <source>
        <dbReference type="ARBA" id="ARBA00023242"/>
    </source>
</evidence>
<dbReference type="InterPro" id="IPR036388">
    <property type="entry name" value="WH-like_DNA-bd_sf"/>
</dbReference>
<dbReference type="AlphaFoldDB" id="A0ABD3P150"/>
<dbReference type="Proteomes" id="UP001516023">
    <property type="component" value="Unassembled WGS sequence"/>
</dbReference>
<comment type="caution">
    <text evidence="7">The sequence shown here is derived from an EMBL/GenBank/DDBJ whole genome shotgun (WGS) entry which is preliminary data.</text>
</comment>
<keyword evidence="3" id="KW-0539">Nucleus</keyword>
<comment type="similarity">
    <text evidence="4">Belongs to the HSF family.</text>
</comment>
<dbReference type="EMBL" id="JABMIG020000314">
    <property type="protein sequence ID" value="KAL3781511.1"/>
    <property type="molecule type" value="Genomic_DNA"/>
</dbReference>
<sequence>MTSVMSGLHNFDPDPDEMVNSLDFCGEFDFEKEFVSDDHEFAPSPVPNRMGLSSPNASDGSTAAEHSASAEIASQQNFPVLLHEIVSSEEYDSIQWLPCGTFFVITDKEDFTKHVIPRFFDARGGTKFTSFTRRLKRWMFNRVASGANIGAYYHENFRRGEPELAANIVYPAKSKNKISPTVSSKAKIKARRRASTGCMADPGKFMEIGITPIPVKPSVLMSGTPVLPELDSDMTEFLSSPDFIKDDDPTLFAMPQTSASSTPATPPFSSSNFKTARVSDFSLKETQSPSQKFQTALAFQAQQLQNNLAMQSQTLIPNTSLNIMQSLPLAFPGGFNLGQQAVFHPQMRRHSCVPMFHPNDEQSSMFAAASGLIGASINPMLQVNNMRINQNMVNEKSSAHREQSAIYNSVPNFGDSTRRNHDQEDTWIDFDEFVSRQDDD</sequence>
<evidence type="ECO:0000256" key="5">
    <source>
        <dbReference type="SAM" id="MobiDB-lite"/>
    </source>
</evidence>
<dbReference type="GO" id="GO:0005634">
    <property type="term" value="C:nucleus"/>
    <property type="evidence" value="ECO:0007669"/>
    <property type="project" value="UniProtKB-SubCell"/>
</dbReference>
<proteinExistence type="inferred from homology"/>
<dbReference type="SMART" id="SM00415">
    <property type="entry name" value="HSF"/>
    <property type="match status" value="1"/>
</dbReference>
<dbReference type="FunFam" id="1.10.10.10:FF:000479">
    <property type="entry name" value="Predicted protein"/>
    <property type="match status" value="1"/>
</dbReference>
<evidence type="ECO:0000256" key="1">
    <source>
        <dbReference type="ARBA" id="ARBA00004123"/>
    </source>
</evidence>
<dbReference type="PANTHER" id="PTHR10015">
    <property type="entry name" value="HEAT SHOCK TRANSCRIPTION FACTOR"/>
    <property type="match status" value="1"/>
</dbReference>
<feature type="compositionally biased region" description="Polar residues" evidence="5">
    <location>
        <begin position="51"/>
        <end position="60"/>
    </location>
</feature>
<evidence type="ECO:0000313" key="8">
    <source>
        <dbReference type="Proteomes" id="UP001516023"/>
    </source>
</evidence>
<evidence type="ECO:0000256" key="4">
    <source>
        <dbReference type="RuleBase" id="RU004020"/>
    </source>
</evidence>
<protein>
    <recommendedName>
        <fullName evidence="6">HSF-type DNA-binding domain-containing protein</fullName>
    </recommendedName>
</protein>
<dbReference type="InterPro" id="IPR000232">
    <property type="entry name" value="HSF_DNA-bd"/>
</dbReference>
<organism evidence="7 8">
    <name type="scientific">Cyclotella cryptica</name>
    <dbReference type="NCBI Taxonomy" id="29204"/>
    <lineage>
        <taxon>Eukaryota</taxon>
        <taxon>Sar</taxon>
        <taxon>Stramenopiles</taxon>
        <taxon>Ochrophyta</taxon>
        <taxon>Bacillariophyta</taxon>
        <taxon>Coscinodiscophyceae</taxon>
        <taxon>Thalassiosirophycidae</taxon>
        <taxon>Stephanodiscales</taxon>
        <taxon>Stephanodiscaceae</taxon>
        <taxon>Cyclotella</taxon>
    </lineage>
</organism>
<gene>
    <name evidence="7" type="ORF">HJC23_011562</name>
</gene>
<evidence type="ECO:0000313" key="7">
    <source>
        <dbReference type="EMBL" id="KAL3781511.1"/>
    </source>
</evidence>
<evidence type="ECO:0000256" key="2">
    <source>
        <dbReference type="ARBA" id="ARBA00023125"/>
    </source>
</evidence>
<keyword evidence="8" id="KW-1185">Reference proteome</keyword>
<dbReference type="SUPFAM" id="SSF46785">
    <property type="entry name" value="Winged helix' DNA-binding domain"/>
    <property type="match status" value="1"/>
</dbReference>
<dbReference type="InterPro" id="IPR036390">
    <property type="entry name" value="WH_DNA-bd_sf"/>
</dbReference>
<reference evidence="7 8" key="1">
    <citation type="journal article" date="2020" name="G3 (Bethesda)">
        <title>Improved Reference Genome for Cyclotella cryptica CCMP332, a Model for Cell Wall Morphogenesis, Salinity Adaptation, and Lipid Production in Diatoms (Bacillariophyta).</title>
        <authorList>
            <person name="Roberts W.R."/>
            <person name="Downey K.M."/>
            <person name="Ruck E.C."/>
            <person name="Traller J.C."/>
            <person name="Alverson A.J."/>
        </authorList>
    </citation>
    <scope>NUCLEOTIDE SEQUENCE [LARGE SCALE GENOMIC DNA]</scope>
    <source>
        <strain evidence="7 8">CCMP332</strain>
    </source>
</reference>